<dbReference type="Proteomes" id="UP001206128">
    <property type="component" value="Unassembled WGS sequence"/>
</dbReference>
<dbReference type="InterPro" id="IPR020084">
    <property type="entry name" value="NUDIX_hydrolase_CS"/>
</dbReference>
<comment type="caution">
    <text evidence="6">The sequence shown here is derived from an EMBL/GenBank/DDBJ whole genome shotgun (WGS) entry which is preliminary data.</text>
</comment>
<dbReference type="PANTHER" id="PTHR43046:SF14">
    <property type="entry name" value="MUTT_NUDIX FAMILY PROTEIN"/>
    <property type="match status" value="1"/>
</dbReference>
<sequence>MRRANEPGRGLWSLPGGRVEPGETDAVALAREVHEETGLSVAVGELVGWVTRPAARGVYAIYDYRCQVTSGDLRPGDDASDAAWVSGAIFDTLNRDNMVTERLAQTLAEWDCLPRP</sequence>
<keyword evidence="3 4" id="KW-0378">Hydrolase</keyword>
<keyword evidence="7" id="KW-1185">Reference proteome</keyword>
<comment type="similarity">
    <text evidence="2 4">Belongs to the Nudix hydrolase family.</text>
</comment>
<organism evidence="6 7">
    <name type="scientific">Goodfellowiella coeruleoviolacea</name>
    <dbReference type="NCBI Taxonomy" id="334858"/>
    <lineage>
        <taxon>Bacteria</taxon>
        <taxon>Bacillati</taxon>
        <taxon>Actinomycetota</taxon>
        <taxon>Actinomycetes</taxon>
        <taxon>Pseudonocardiales</taxon>
        <taxon>Pseudonocardiaceae</taxon>
        <taxon>Goodfellowiella</taxon>
    </lineage>
</organism>
<gene>
    <name evidence="6" type="ORF">LX83_005676</name>
</gene>
<evidence type="ECO:0000256" key="3">
    <source>
        <dbReference type="ARBA" id="ARBA00022801"/>
    </source>
</evidence>
<evidence type="ECO:0000313" key="7">
    <source>
        <dbReference type="Proteomes" id="UP001206128"/>
    </source>
</evidence>
<protein>
    <submittedName>
        <fullName evidence="6">NUDIX domain-containing protein</fullName>
    </submittedName>
</protein>
<dbReference type="GO" id="GO:0016787">
    <property type="term" value="F:hydrolase activity"/>
    <property type="evidence" value="ECO:0007669"/>
    <property type="project" value="UniProtKB-KW"/>
</dbReference>
<dbReference type="InterPro" id="IPR000086">
    <property type="entry name" value="NUDIX_hydrolase_dom"/>
</dbReference>
<dbReference type="Gene3D" id="3.90.79.10">
    <property type="entry name" value="Nucleoside Triphosphate Pyrophosphohydrolase"/>
    <property type="match status" value="1"/>
</dbReference>
<dbReference type="Pfam" id="PF00293">
    <property type="entry name" value="NUDIX"/>
    <property type="match status" value="1"/>
</dbReference>
<dbReference type="PROSITE" id="PS00893">
    <property type="entry name" value="NUDIX_BOX"/>
    <property type="match status" value="1"/>
</dbReference>
<evidence type="ECO:0000259" key="5">
    <source>
        <dbReference type="PROSITE" id="PS51462"/>
    </source>
</evidence>
<evidence type="ECO:0000256" key="1">
    <source>
        <dbReference type="ARBA" id="ARBA00001946"/>
    </source>
</evidence>
<dbReference type="EMBL" id="JAMTCK010000015">
    <property type="protein sequence ID" value="MCP2168798.1"/>
    <property type="molecule type" value="Genomic_DNA"/>
</dbReference>
<dbReference type="InterPro" id="IPR020476">
    <property type="entry name" value="Nudix_hydrolase"/>
</dbReference>
<dbReference type="PRINTS" id="PR00502">
    <property type="entry name" value="NUDIXFAMILY"/>
</dbReference>
<proteinExistence type="inferred from homology"/>
<accession>A0AAE3GJP9</accession>
<evidence type="ECO:0000256" key="2">
    <source>
        <dbReference type="ARBA" id="ARBA00005582"/>
    </source>
</evidence>
<feature type="domain" description="Nudix hydrolase" evidence="5">
    <location>
        <begin position="1"/>
        <end position="107"/>
    </location>
</feature>
<dbReference type="PROSITE" id="PS51462">
    <property type="entry name" value="NUDIX"/>
    <property type="match status" value="1"/>
</dbReference>
<evidence type="ECO:0000256" key="4">
    <source>
        <dbReference type="RuleBase" id="RU003476"/>
    </source>
</evidence>
<dbReference type="InterPro" id="IPR015797">
    <property type="entry name" value="NUDIX_hydrolase-like_dom_sf"/>
</dbReference>
<dbReference type="SUPFAM" id="SSF55811">
    <property type="entry name" value="Nudix"/>
    <property type="match status" value="1"/>
</dbReference>
<comment type="cofactor">
    <cofactor evidence="1">
        <name>Mg(2+)</name>
        <dbReference type="ChEBI" id="CHEBI:18420"/>
    </cofactor>
</comment>
<dbReference type="PANTHER" id="PTHR43046">
    <property type="entry name" value="GDP-MANNOSE MANNOSYL HYDROLASE"/>
    <property type="match status" value="1"/>
</dbReference>
<evidence type="ECO:0000313" key="6">
    <source>
        <dbReference type="EMBL" id="MCP2168798.1"/>
    </source>
</evidence>
<name>A0AAE3GJP9_9PSEU</name>
<dbReference type="AlphaFoldDB" id="A0AAE3GJP9"/>
<reference evidence="6" key="1">
    <citation type="submission" date="2022-06" db="EMBL/GenBank/DDBJ databases">
        <title>Genomic Encyclopedia of Archaeal and Bacterial Type Strains, Phase II (KMG-II): from individual species to whole genera.</title>
        <authorList>
            <person name="Goeker M."/>
        </authorList>
    </citation>
    <scope>NUCLEOTIDE SEQUENCE</scope>
    <source>
        <strain evidence="6">DSM 43935</strain>
    </source>
</reference>